<proteinExistence type="predicted"/>
<feature type="region of interest" description="Disordered" evidence="1">
    <location>
        <begin position="201"/>
        <end position="223"/>
    </location>
</feature>
<evidence type="ECO:0000313" key="3">
    <source>
        <dbReference type="EMBL" id="KAK2961229.1"/>
    </source>
</evidence>
<gene>
    <name evidence="3" type="ORF">BLNAU_3675</name>
</gene>
<evidence type="ECO:0000256" key="1">
    <source>
        <dbReference type="SAM" id="MobiDB-lite"/>
    </source>
</evidence>
<feature type="domain" description="Nucleoplasmin-like" evidence="2">
    <location>
        <begin position="2"/>
        <end position="94"/>
    </location>
</feature>
<name>A0ABQ9YBX0_9EUKA</name>
<protein>
    <recommendedName>
        <fullName evidence="2">Nucleoplasmin-like domain-containing protein</fullName>
    </recommendedName>
</protein>
<reference evidence="3 4" key="1">
    <citation type="journal article" date="2022" name="bioRxiv">
        <title>Genomics of Preaxostyla Flagellates Illuminates Evolutionary Transitions and the Path Towards Mitochondrial Loss.</title>
        <authorList>
            <person name="Novak L.V.F."/>
            <person name="Treitli S.C."/>
            <person name="Pyrih J."/>
            <person name="Halakuc P."/>
            <person name="Pipaliya S.V."/>
            <person name="Vacek V."/>
            <person name="Brzon O."/>
            <person name="Soukal P."/>
            <person name="Eme L."/>
            <person name="Dacks J.B."/>
            <person name="Karnkowska A."/>
            <person name="Elias M."/>
            <person name="Hampl V."/>
        </authorList>
    </citation>
    <scope>NUCLEOTIDE SEQUENCE [LARGE SCALE GENOMIC DNA]</scope>
    <source>
        <strain evidence="3">NAU3</strain>
        <tissue evidence="3">Gut</tissue>
    </source>
</reference>
<evidence type="ECO:0000259" key="2">
    <source>
        <dbReference type="Pfam" id="PF17800"/>
    </source>
</evidence>
<organism evidence="3 4">
    <name type="scientific">Blattamonas nauphoetae</name>
    <dbReference type="NCBI Taxonomy" id="2049346"/>
    <lineage>
        <taxon>Eukaryota</taxon>
        <taxon>Metamonada</taxon>
        <taxon>Preaxostyla</taxon>
        <taxon>Oxymonadida</taxon>
        <taxon>Blattamonas</taxon>
    </lineage>
</organism>
<keyword evidence="4" id="KW-1185">Reference proteome</keyword>
<comment type="caution">
    <text evidence="3">The sequence shown here is derived from an EMBL/GenBank/DDBJ whole genome shotgun (WGS) entry which is preliminary data.</text>
</comment>
<dbReference type="InterPro" id="IPR041232">
    <property type="entry name" value="NPL"/>
</dbReference>
<dbReference type="EMBL" id="JARBJD010000017">
    <property type="protein sequence ID" value="KAK2961229.1"/>
    <property type="molecule type" value="Genomic_DNA"/>
</dbReference>
<feature type="compositionally biased region" description="Basic and acidic residues" evidence="1">
    <location>
        <begin position="201"/>
        <end position="212"/>
    </location>
</feature>
<dbReference type="Proteomes" id="UP001281761">
    <property type="component" value="Unassembled WGS sequence"/>
</dbReference>
<dbReference type="Pfam" id="PF17800">
    <property type="entry name" value="NPL"/>
    <property type="match status" value="1"/>
</dbReference>
<accession>A0ABQ9YBX0</accession>
<sequence>MFFGVNIPPNHDCFISPTQHYSVFITQASLTSTSLQSSSSYVSQFDTKTNQSIPVFSLNQVQPHVSLHLSINAGHSPLILSNSGSSEVSITGHVLNIISASQDNFQKRPTYLPINSFLFPEETKGQTVNVTLKRHFSPTQVPKSLSRYRRLPDGVEVSILSKGNKESRLCQTGDCVEVESYLWAIDSNEAVEEREWAGLTEKQREKAKEKQRIKEKHGKSKAQHKTPMFLVHHPSHQFRVDVTGDIYSSESLYLHDGVKGLGEEGESVCIIGSDAKEAIAGKGGWKKEIPDGFVIKALVRLTRFLK</sequence>
<feature type="compositionally biased region" description="Basic residues" evidence="1">
    <location>
        <begin position="213"/>
        <end position="223"/>
    </location>
</feature>
<evidence type="ECO:0000313" key="4">
    <source>
        <dbReference type="Proteomes" id="UP001281761"/>
    </source>
</evidence>